<name>A0ABP7KV95_9MICO</name>
<sequence length="197" mass="21440">MNEQPRDEHRPNLTDPGVLDALSHPVRLDVLGFLMSAGPATASECARAVGDTPSNCSYHLRTLARHGLVVADESTDGRTKPWRATITGFTTELPDGSDGSAGHAGVDAMLEASLQLDYQLAREHVRTRDTLPEEWREAEMHATYGLKVTPDELRIITEQIDAVLRPFLAATRTDAPDGAGHAHVSLTAFPRPQFGRP</sequence>
<keyword evidence="3" id="KW-1185">Reference proteome</keyword>
<dbReference type="InterPro" id="IPR001845">
    <property type="entry name" value="HTH_ArsR_DNA-bd_dom"/>
</dbReference>
<dbReference type="CDD" id="cd00090">
    <property type="entry name" value="HTH_ARSR"/>
    <property type="match status" value="1"/>
</dbReference>
<dbReference type="Gene3D" id="1.10.10.10">
    <property type="entry name" value="Winged helix-like DNA-binding domain superfamily/Winged helix DNA-binding domain"/>
    <property type="match status" value="1"/>
</dbReference>
<evidence type="ECO:0000259" key="1">
    <source>
        <dbReference type="SMART" id="SM00418"/>
    </source>
</evidence>
<dbReference type="InterPro" id="IPR011991">
    <property type="entry name" value="ArsR-like_HTH"/>
</dbReference>
<gene>
    <name evidence="2" type="ORF">GCM10022381_32450</name>
</gene>
<dbReference type="InterPro" id="IPR036390">
    <property type="entry name" value="WH_DNA-bd_sf"/>
</dbReference>
<protein>
    <submittedName>
        <fullName evidence="2">Helix-turn-helix domain-containing protein</fullName>
    </submittedName>
</protein>
<dbReference type="Proteomes" id="UP001501803">
    <property type="component" value="Unassembled WGS sequence"/>
</dbReference>
<reference evidence="3" key="1">
    <citation type="journal article" date="2019" name="Int. J. Syst. Evol. Microbiol.">
        <title>The Global Catalogue of Microorganisms (GCM) 10K type strain sequencing project: providing services to taxonomists for standard genome sequencing and annotation.</title>
        <authorList>
            <consortium name="The Broad Institute Genomics Platform"/>
            <consortium name="The Broad Institute Genome Sequencing Center for Infectious Disease"/>
            <person name="Wu L."/>
            <person name="Ma J."/>
        </authorList>
    </citation>
    <scope>NUCLEOTIDE SEQUENCE [LARGE SCALE GENOMIC DNA]</scope>
    <source>
        <strain evidence="3">JCM 17021</strain>
    </source>
</reference>
<dbReference type="EMBL" id="BAABCN010000012">
    <property type="protein sequence ID" value="GAA3888034.1"/>
    <property type="molecule type" value="Genomic_DNA"/>
</dbReference>
<dbReference type="SUPFAM" id="SSF46785">
    <property type="entry name" value="Winged helix' DNA-binding domain"/>
    <property type="match status" value="1"/>
</dbReference>
<dbReference type="SMART" id="SM00418">
    <property type="entry name" value="HTH_ARSR"/>
    <property type="match status" value="1"/>
</dbReference>
<proteinExistence type="predicted"/>
<comment type="caution">
    <text evidence="2">The sequence shown here is derived from an EMBL/GenBank/DDBJ whole genome shotgun (WGS) entry which is preliminary data.</text>
</comment>
<dbReference type="InterPro" id="IPR036388">
    <property type="entry name" value="WH-like_DNA-bd_sf"/>
</dbReference>
<evidence type="ECO:0000313" key="3">
    <source>
        <dbReference type="Proteomes" id="UP001501803"/>
    </source>
</evidence>
<accession>A0ABP7KV95</accession>
<organism evidence="2 3">
    <name type="scientific">Leifsonia kafniensis</name>
    <dbReference type="NCBI Taxonomy" id="475957"/>
    <lineage>
        <taxon>Bacteria</taxon>
        <taxon>Bacillati</taxon>
        <taxon>Actinomycetota</taxon>
        <taxon>Actinomycetes</taxon>
        <taxon>Micrococcales</taxon>
        <taxon>Microbacteriaceae</taxon>
        <taxon>Leifsonia</taxon>
    </lineage>
</organism>
<feature type="domain" description="HTH arsR-type" evidence="1">
    <location>
        <begin position="17"/>
        <end position="134"/>
    </location>
</feature>
<dbReference type="Pfam" id="PF12840">
    <property type="entry name" value="HTH_20"/>
    <property type="match status" value="1"/>
</dbReference>
<evidence type="ECO:0000313" key="2">
    <source>
        <dbReference type="EMBL" id="GAA3888034.1"/>
    </source>
</evidence>
<dbReference type="RefSeq" id="WP_345068602.1">
    <property type="nucleotide sequence ID" value="NZ_BAABCN010000012.1"/>
</dbReference>